<dbReference type="EMBL" id="SWKU01000003">
    <property type="protein sequence ID" value="KAF3008413.1"/>
    <property type="molecule type" value="Genomic_DNA"/>
</dbReference>
<evidence type="ECO:0000313" key="2">
    <source>
        <dbReference type="EMBL" id="KAF3008413.1"/>
    </source>
</evidence>
<dbReference type="AlphaFoldDB" id="A0A9P4TKU0"/>
<evidence type="ECO:0000313" key="3">
    <source>
        <dbReference type="Proteomes" id="UP000801428"/>
    </source>
</evidence>
<protein>
    <recommendedName>
        <fullName evidence="4">Ubiquitin 3 binding protein But2 C-terminal domain-containing protein</fullName>
    </recommendedName>
</protein>
<dbReference type="Proteomes" id="UP000801428">
    <property type="component" value="Unassembled WGS sequence"/>
</dbReference>
<organism evidence="2 3">
    <name type="scientific">Curvularia kusanoi</name>
    <name type="common">Cochliobolus kusanoi</name>
    <dbReference type="NCBI Taxonomy" id="90978"/>
    <lineage>
        <taxon>Eukaryota</taxon>
        <taxon>Fungi</taxon>
        <taxon>Dikarya</taxon>
        <taxon>Ascomycota</taxon>
        <taxon>Pezizomycotina</taxon>
        <taxon>Dothideomycetes</taxon>
        <taxon>Pleosporomycetidae</taxon>
        <taxon>Pleosporales</taxon>
        <taxon>Pleosporineae</taxon>
        <taxon>Pleosporaceae</taxon>
        <taxon>Curvularia</taxon>
    </lineage>
</organism>
<proteinExistence type="predicted"/>
<evidence type="ECO:0008006" key="4">
    <source>
        <dbReference type="Google" id="ProtNLM"/>
    </source>
</evidence>
<gene>
    <name evidence="2" type="ORF">E8E13_001800</name>
</gene>
<name>A0A9P4TKU0_CURKU</name>
<accession>A0A9P4TKU0</accession>
<dbReference type="OrthoDB" id="3772810at2759"/>
<comment type="caution">
    <text evidence="2">The sequence shown here is derived from an EMBL/GenBank/DDBJ whole genome shotgun (WGS) entry which is preliminary data.</text>
</comment>
<reference evidence="2" key="1">
    <citation type="submission" date="2019-04" db="EMBL/GenBank/DDBJ databases">
        <title>Sequencing of skin fungus with MAO and IRED activity.</title>
        <authorList>
            <person name="Marsaioli A.J."/>
            <person name="Bonatto J.M.C."/>
            <person name="Reis Junior O."/>
        </authorList>
    </citation>
    <scope>NUCLEOTIDE SEQUENCE</scope>
    <source>
        <strain evidence="2">30M1</strain>
    </source>
</reference>
<sequence>MHLTRPPTLLTLLLPQALAAPRPWPWSFTNTTSAVDPTSTDLEMPHDSSAATDITNTTLSASSNGPYICQYAYPSDMTVVNSRYPDYSHHLHQAHSFFMLRRQVAELGEVATRVQFTDLPAAESNTTCRLEFILPREDTQRISGENPTFNVYSVERAPGARATWETYEGNDNNVTVFGVQNGEPQALAQIRSAGGVAALGQTICNDTMTFQMGMKYDVEPDAMPNYWRFSNVAPPAMPTQGFRIVWGC</sequence>
<keyword evidence="3" id="KW-1185">Reference proteome</keyword>
<feature type="chain" id="PRO_5040252543" description="Ubiquitin 3 binding protein But2 C-terminal domain-containing protein" evidence="1">
    <location>
        <begin position="20"/>
        <end position="248"/>
    </location>
</feature>
<evidence type="ECO:0000256" key="1">
    <source>
        <dbReference type="SAM" id="SignalP"/>
    </source>
</evidence>
<feature type="signal peptide" evidence="1">
    <location>
        <begin position="1"/>
        <end position="19"/>
    </location>
</feature>
<keyword evidence="1" id="KW-0732">Signal</keyword>